<dbReference type="InterPro" id="IPR002645">
    <property type="entry name" value="STAS_dom"/>
</dbReference>
<dbReference type="SUPFAM" id="SSF52091">
    <property type="entry name" value="SpoIIaa-like"/>
    <property type="match status" value="1"/>
</dbReference>
<dbReference type="Pfam" id="PF13466">
    <property type="entry name" value="STAS_2"/>
    <property type="match status" value="1"/>
</dbReference>
<evidence type="ECO:0000256" key="1">
    <source>
        <dbReference type="SAM" id="MobiDB-lite"/>
    </source>
</evidence>
<dbReference type="PROSITE" id="PS50801">
    <property type="entry name" value="STAS"/>
    <property type="match status" value="1"/>
</dbReference>
<dbReference type="RefSeq" id="WP_260729404.1">
    <property type="nucleotide sequence ID" value="NZ_BAAABS010000090.1"/>
</dbReference>
<accession>A0ABY5ZCY5</accession>
<feature type="domain" description="STAS" evidence="2">
    <location>
        <begin position="23"/>
        <end position="118"/>
    </location>
</feature>
<gene>
    <name evidence="3" type="ORF">Drose_18215</name>
</gene>
<name>A0ABY5ZCY5_9ACTN</name>
<dbReference type="InterPro" id="IPR036513">
    <property type="entry name" value="STAS_dom_sf"/>
</dbReference>
<organism evidence="3 4">
    <name type="scientific">Dactylosporangium roseum</name>
    <dbReference type="NCBI Taxonomy" id="47989"/>
    <lineage>
        <taxon>Bacteria</taxon>
        <taxon>Bacillati</taxon>
        <taxon>Actinomycetota</taxon>
        <taxon>Actinomycetes</taxon>
        <taxon>Micromonosporales</taxon>
        <taxon>Micromonosporaceae</taxon>
        <taxon>Dactylosporangium</taxon>
    </lineage>
</organism>
<feature type="region of interest" description="Disordered" evidence="1">
    <location>
        <begin position="1"/>
        <end position="20"/>
    </location>
</feature>
<sequence length="118" mass="12472">MTGPEVTRPERSGEHTASGPVRLDIEGELTVLTAAEHHERLQRFLAEGPWLEVGLSAVTELDTAGLQVLLLARGEAERRGAALRLCAPSPAVRDVLALAWLTPDLADAADAADAEEAA</sequence>
<dbReference type="PANTHER" id="PTHR35849">
    <property type="entry name" value="BLR2341 PROTEIN"/>
    <property type="match status" value="1"/>
</dbReference>
<dbReference type="Gene3D" id="3.30.750.24">
    <property type="entry name" value="STAS domain"/>
    <property type="match status" value="1"/>
</dbReference>
<protein>
    <submittedName>
        <fullName evidence="3">STAS domain-containing protein</fullName>
    </submittedName>
</protein>
<dbReference type="InterPro" id="IPR058548">
    <property type="entry name" value="MlaB-like_STAS"/>
</dbReference>
<reference evidence="3" key="1">
    <citation type="submission" date="2021-04" db="EMBL/GenBank/DDBJ databases">
        <title>Biosynthetic gene clusters of Dactylosporangioum roseum.</title>
        <authorList>
            <person name="Hartkoorn R.C."/>
            <person name="Beaudoing E."/>
            <person name="Hot D."/>
            <person name="Moureu S."/>
        </authorList>
    </citation>
    <scope>NUCLEOTIDE SEQUENCE</scope>
    <source>
        <strain evidence="3">NRRL B-16295</strain>
    </source>
</reference>
<dbReference type="CDD" id="cd07043">
    <property type="entry name" value="STAS_anti-anti-sigma_factors"/>
    <property type="match status" value="1"/>
</dbReference>
<dbReference type="PANTHER" id="PTHR35849:SF2">
    <property type="entry name" value="BLR2341 PROTEIN"/>
    <property type="match status" value="1"/>
</dbReference>
<keyword evidence="4" id="KW-1185">Reference proteome</keyword>
<dbReference type="InterPro" id="IPR052746">
    <property type="entry name" value="MlaB_ABC_Transporter"/>
</dbReference>
<dbReference type="Proteomes" id="UP001058271">
    <property type="component" value="Chromosome"/>
</dbReference>
<dbReference type="EMBL" id="CP073721">
    <property type="protein sequence ID" value="UWZ39965.1"/>
    <property type="molecule type" value="Genomic_DNA"/>
</dbReference>
<proteinExistence type="predicted"/>
<evidence type="ECO:0000313" key="3">
    <source>
        <dbReference type="EMBL" id="UWZ39965.1"/>
    </source>
</evidence>
<evidence type="ECO:0000259" key="2">
    <source>
        <dbReference type="PROSITE" id="PS50801"/>
    </source>
</evidence>
<evidence type="ECO:0000313" key="4">
    <source>
        <dbReference type="Proteomes" id="UP001058271"/>
    </source>
</evidence>